<feature type="domain" description="Alpha/beta hydrolase fold-3" evidence="4">
    <location>
        <begin position="45"/>
        <end position="186"/>
    </location>
</feature>
<organism evidence="5 6">
    <name type="scientific">Rasamsonia emersonii (strain ATCC 16479 / CBS 393.64 / IMI 116815)</name>
    <dbReference type="NCBI Taxonomy" id="1408163"/>
    <lineage>
        <taxon>Eukaryota</taxon>
        <taxon>Fungi</taxon>
        <taxon>Dikarya</taxon>
        <taxon>Ascomycota</taxon>
        <taxon>Pezizomycotina</taxon>
        <taxon>Eurotiomycetes</taxon>
        <taxon>Eurotiomycetidae</taxon>
        <taxon>Eurotiales</taxon>
        <taxon>Trichocomaceae</taxon>
        <taxon>Rasamsonia</taxon>
    </lineage>
</organism>
<comment type="subunit">
    <text evidence="3">Homodimer.</text>
</comment>
<dbReference type="ESTHER" id="talem-a0a0f4z1l1">
    <property type="family name" value="Kynurenine-formamidase"/>
</dbReference>
<dbReference type="Proteomes" id="UP000053958">
    <property type="component" value="Unassembled WGS sequence"/>
</dbReference>
<name>A0A0F4Z1L1_RASE3</name>
<comment type="function">
    <text evidence="3">Catalyzes the hydrolysis of N-formyl-L-kynurenine to L-kynurenine, the second step in the kynurenine pathway of tryptophan degradation. Kynurenine may be further oxidized to nicotinic acid, NAD(H) and NADP(H). Required for elimination of toxic metabolites.</text>
</comment>
<dbReference type="Pfam" id="PF07859">
    <property type="entry name" value="Abhydrolase_3"/>
    <property type="match status" value="1"/>
</dbReference>
<protein>
    <recommendedName>
        <fullName evidence="3">Kynurenine formamidase</fullName>
        <shortName evidence="3">KFA</shortName>
        <shortName evidence="3">KFase</shortName>
        <ecNumber evidence="3">3.5.1.9</ecNumber>
    </recommendedName>
    <alternativeName>
        <fullName evidence="3">Arylformamidase</fullName>
    </alternativeName>
    <alternativeName>
        <fullName evidence="3">N-formylkynurenine formamidase</fullName>
        <shortName evidence="3">FKF</shortName>
    </alternativeName>
</protein>
<comment type="similarity">
    <text evidence="3">Belongs to the kynurenine formamidase family.</text>
</comment>
<evidence type="ECO:0000256" key="2">
    <source>
        <dbReference type="ARBA" id="ARBA00023079"/>
    </source>
</evidence>
<comment type="catalytic activity">
    <reaction evidence="3">
        <text>N-formyl-L-kynurenine + H2O = L-kynurenine + formate + H(+)</text>
        <dbReference type="Rhea" id="RHEA:13009"/>
        <dbReference type="ChEBI" id="CHEBI:15377"/>
        <dbReference type="ChEBI" id="CHEBI:15378"/>
        <dbReference type="ChEBI" id="CHEBI:15740"/>
        <dbReference type="ChEBI" id="CHEBI:57959"/>
        <dbReference type="ChEBI" id="CHEBI:58629"/>
        <dbReference type="EC" id="3.5.1.9"/>
    </reaction>
</comment>
<evidence type="ECO:0000256" key="1">
    <source>
        <dbReference type="ARBA" id="ARBA00022801"/>
    </source>
</evidence>
<proteinExistence type="inferred from homology"/>
<dbReference type="HAMAP" id="MF_03014">
    <property type="entry name" value="KFase"/>
    <property type="match status" value="1"/>
</dbReference>
<accession>A0A0F4Z1L1</accession>
<dbReference type="GO" id="GO:0034354">
    <property type="term" value="P:'de novo' NAD+ biosynthetic process from L-tryptophan"/>
    <property type="evidence" value="ECO:0007669"/>
    <property type="project" value="UniProtKB-UniRule"/>
</dbReference>
<dbReference type="InterPro" id="IPR029058">
    <property type="entry name" value="AB_hydrolase_fold"/>
</dbReference>
<dbReference type="SUPFAM" id="SSF53474">
    <property type="entry name" value="alpha/beta-Hydrolases"/>
    <property type="match status" value="1"/>
</dbReference>
<dbReference type="EC" id="3.5.1.9" evidence="3"/>
<feature type="short sequence motif" description="HGGXW" evidence="3">
    <location>
        <begin position="49"/>
        <end position="53"/>
    </location>
</feature>
<dbReference type="Gene3D" id="3.40.50.1820">
    <property type="entry name" value="alpha/beta hydrolase"/>
    <property type="match status" value="1"/>
</dbReference>
<dbReference type="InterPro" id="IPR013094">
    <property type="entry name" value="AB_hydrolase_3"/>
</dbReference>
<dbReference type="PANTHER" id="PTHR48081">
    <property type="entry name" value="AB HYDROLASE SUPERFAMILY PROTEIN C4A8.06C"/>
    <property type="match status" value="1"/>
</dbReference>
<keyword evidence="2 3" id="KW-0823">Tryptophan catabolism</keyword>
<evidence type="ECO:0000256" key="3">
    <source>
        <dbReference type="HAMAP-Rule" id="MF_03014"/>
    </source>
</evidence>
<dbReference type="InterPro" id="IPR050300">
    <property type="entry name" value="GDXG_lipolytic_enzyme"/>
</dbReference>
<feature type="active site" evidence="3">
    <location>
        <position position="242"/>
    </location>
</feature>
<reference evidence="5 6" key="1">
    <citation type="submission" date="2015-04" db="EMBL/GenBank/DDBJ databases">
        <authorList>
            <person name="Heijne W.H."/>
            <person name="Fedorova N.D."/>
            <person name="Nierman W.C."/>
            <person name="Vollebregt A.W."/>
            <person name="Zhao Z."/>
            <person name="Wu L."/>
            <person name="Kumar M."/>
            <person name="Stam H."/>
            <person name="van den Berg M.A."/>
            <person name="Pel H.J."/>
        </authorList>
    </citation>
    <scope>NUCLEOTIDE SEQUENCE [LARGE SCALE GENOMIC DNA]</scope>
    <source>
        <strain evidence="5 6">CBS 393.64</strain>
    </source>
</reference>
<comment type="caution">
    <text evidence="5">The sequence shown here is derived from an EMBL/GenBank/DDBJ whole genome shotgun (WGS) entry which is preliminary data.</text>
</comment>
<dbReference type="AlphaFoldDB" id="A0A0F4Z1L1"/>
<dbReference type="RefSeq" id="XP_013330598.1">
    <property type="nucleotide sequence ID" value="XM_013475144.1"/>
</dbReference>
<feature type="active site" description="Nucleophile" evidence="3">
    <location>
        <position position="148"/>
    </location>
</feature>
<evidence type="ECO:0000313" key="5">
    <source>
        <dbReference type="EMBL" id="KKA23986.1"/>
    </source>
</evidence>
<dbReference type="InterPro" id="IPR027519">
    <property type="entry name" value="KFase_ver/fungi-typ"/>
</dbReference>
<keyword evidence="6" id="KW-1185">Reference proteome</keyword>
<feature type="active site" evidence="3">
    <location>
        <position position="285"/>
    </location>
</feature>
<sequence length="311" mass="34527">MASTTRATTPETYSYGPHDLQKVHVYNVQKQADLSSKSPNQGYWVIYIHGGAWRDPRVLAESFGPTETLLQSSRYAEIITREHVVAFASIDYRLSAHPNFPQDRSTTDAATQLRDAKHPDHLHDVLAAIAFLQERYGFGDRYILVGHSCGATLAFQTVMGKVAGAETTTTITKPRAVAGVCGIYDLRLLRDDFKQEPIYHQFLEGAFGPDEDLWDRVSPAKDGIEAGWLNGKLALLAHSAGDELVNLRQFLAMKDALVPWKEAATAKDDRSTRQVVLLQDLQQPHDDVWSNGEELAAVIVTAIRELAKIDS</sequence>
<dbReference type="OrthoDB" id="420264at2759"/>
<dbReference type="STRING" id="1408163.A0A0F4Z1L1"/>
<keyword evidence="1 3" id="KW-0378">Hydrolase</keyword>
<dbReference type="GO" id="GO:0004061">
    <property type="term" value="F:arylformamidase activity"/>
    <property type="evidence" value="ECO:0007669"/>
    <property type="project" value="UniProtKB-UniRule"/>
</dbReference>
<evidence type="ECO:0000259" key="4">
    <source>
        <dbReference type="Pfam" id="PF07859"/>
    </source>
</evidence>
<comment type="pathway">
    <text evidence="3">Amino-acid degradation; L-tryptophan degradation via kynurenine pathway; L-kynurenine from L-tryptophan: step 2/2.</text>
</comment>
<evidence type="ECO:0000313" key="6">
    <source>
        <dbReference type="Proteomes" id="UP000053958"/>
    </source>
</evidence>
<dbReference type="PANTHER" id="PTHR48081:SF33">
    <property type="entry name" value="KYNURENINE FORMAMIDASE"/>
    <property type="match status" value="1"/>
</dbReference>
<dbReference type="EMBL" id="LASV01000079">
    <property type="protein sequence ID" value="KKA23986.1"/>
    <property type="molecule type" value="Genomic_DNA"/>
</dbReference>
<gene>
    <name evidence="5" type="ORF">T310_1968</name>
</gene>
<dbReference type="UniPathway" id="UPA00333">
    <property type="reaction ID" value="UER00454"/>
</dbReference>
<dbReference type="GO" id="GO:0019441">
    <property type="term" value="P:L-tryptophan catabolic process to kynurenine"/>
    <property type="evidence" value="ECO:0007669"/>
    <property type="project" value="UniProtKB-UniRule"/>
</dbReference>
<dbReference type="GeneID" id="25314319"/>
<comment type="domain">
    <text evidence="3">The main chain amide nitrogen atoms of the second glycine and its adjacent residue in the HGGXW motif define the oxyanion hole, and stabilize the oxyanion that forms during the nucleophilic attack by the catalytic serine during substrate cleavage.</text>
</comment>